<dbReference type="Gene3D" id="2.60.40.10">
    <property type="entry name" value="Immunoglobulins"/>
    <property type="match status" value="1"/>
</dbReference>
<dbReference type="InterPro" id="IPR013783">
    <property type="entry name" value="Ig-like_fold"/>
</dbReference>
<evidence type="ECO:0000256" key="3">
    <source>
        <dbReference type="ARBA" id="ARBA00022512"/>
    </source>
</evidence>
<dbReference type="HOGENOM" id="CLU_000297_2_0_9"/>
<protein>
    <recommendedName>
        <fullName evidence="9">Gram-positive cocci surface proteins LPxTG domain-containing protein</fullName>
    </recommendedName>
</protein>
<dbReference type="InterPro" id="IPR041033">
    <property type="entry name" value="SpaA_PFL_dom_1"/>
</dbReference>
<evidence type="ECO:0000256" key="4">
    <source>
        <dbReference type="ARBA" id="ARBA00022525"/>
    </source>
</evidence>
<feature type="domain" description="Gram-positive cocci surface proteins LPxTG" evidence="9">
    <location>
        <begin position="1136"/>
        <end position="1171"/>
    </location>
</feature>
<feature type="region of interest" description="Disordered" evidence="7">
    <location>
        <begin position="979"/>
        <end position="1142"/>
    </location>
</feature>
<keyword evidence="8" id="KW-1133">Transmembrane helix</keyword>
<evidence type="ECO:0000256" key="5">
    <source>
        <dbReference type="ARBA" id="ARBA00022729"/>
    </source>
</evidence>
<dbReference type="SUPFAM" id="SSF49401">
    <property type="entry name" value="Bacterial adhesins"/>
    <property type="match status" value="6"/>
</dbReference>
<dbReference type="KEGG" id="pste:PSTEL_17860"/>
<dbReference type="Pfam" id="PF17802">
    <property type="entry name" value="SpaA"/>
    <property type="match status" value="1"/>
</dbReference>
<sequence length="1171" mass="125165">MLRKRFAMGLVIMLLIAQYSYGLGFMTDAKAAAIDSDTNIITSVSMAVYGPDGQTVTGDVYEQGAEVKLNYTWSLPDGHSYQAGDTFTFQLPEQFKLYNDIGGALESDEGDFGTFTVSQATHLVTMTFNEFIQSHDNVHGTLNISTRFDKEVIKGSTTQQIYFPVNGDTQVVVVRFKPDVASTIDKQGTADRFNATSIHWSVDVNKTIDSVYGASVSDPIPSGLTIDPVTVAVYQLDVQLDGTVNQGILVDPSQYELNTQSGTLSVNFKASPITGAYRILYSTEITDLTKTQFTNTATFSGTNLSPVSSSSTVTVLRAPSLKKYDIGYDRITQTVTWKIEYNYNYGFIPQSEAILTDLFNNTQVLVDGSVKVYNVSVDASGNASVGSLLTPGTDYTLAPATANGKTGFVLQFLRDVTTPYDVQYQTKPKERLFEAKRIYNTVTSGTYKAEFNKDIFPVVITKTADAANADYVARTVNWKITLNEDSYPMSHVVVKDVVPYGGLTFLPDTLVVLDAKGKKVPASAYTLDYTQPVQPGEGFTLSFNDTITGKYTIFYKTKFDYSALSGKEKFYNTSYLYWDGTTGYAIASFDPRSEVKNNGFKSGEYNAVSKEITWSVGGNYNGMTLNNAVVVDKIQSPQKLVPGSVKVKQMYLWPNGNTTKMSELNVPYTVTISDDNVLRVSFPEPVNYPFFVEFKTSLEGQLIDSDKANNTASVFDGNSKVSGDLTASVTIPHGGDYISKSGSQSGDKLNWTININRGQSYVKDAKISDTGSPNQLLLADSFHLYPTVVTADGTISKSGPELVKGTDYNLDIVTSDTGKQTFVLSFLSDIRSAYVLEYQSLIAARSGETVTNKATLSGNNVVEVTKETSAEVIVGVSSGSGTGNGSRSLLTVQKLDETDHLKLLAGAEFNLYRLNGDERLLIGSKVTDEDGKAVFNGLLSGSYVLVETQAPEGYTLDSTEHAVSLGAGAAITLPVTNKKLESPEPSATPTPTPTPSASAVTISPTPTPSASVSPSEVPSSAPSENPSAAPSEAPFSAPPAGATATPTAAPSSVIPSASPTPSTGGEVIIPDENVPIGPAVSTGPSAVPSPTPAATPSEVPIVDEVPSGGVEIPDEDVPKGGPEDPDAGSNPVSGKLPKTGESSSMPIYMGGLGLILIGLVLNRWLSRRRKS</sequence>
<dbReference type="Proteomes" id="UP000029507">
    <property type="component" value="Chromosome"/>
</dbReference>
<keyword evidence="6" id="KW-0572">Peptidoglycan-anchor</keyword>
<dbReference type="GO" id="GO:0005518">
    <property type="term" value="F:collagen binding"/>
    <property type="evidence" value="ECO:0007669"/>
    <property type="project" value="InterPro"/>
</dbReference>
<reference evidence="10 11" key="1">
    <citation type="submission" date="2014-08" db="EMBL/GenBank/DDBJ databases">
        <title>Comparative genomics of the Paenibacillus odorifer group.</title>
        <authorList>
            <person name="den Bakker H.C."/>
            <person name="Tsai Y.-C."/>
            <person name="Martin N."/>
            <person name="Korlach J."/>
            <person name="Wiedmann M."/>
        </authorList>
    </citation>
    <scope>NUCLEOTIDE SEQUENCE [LARGE SCALE GENOMIC DNA]</scope>
    <source>
        <strain evidence="10 11">DSM 14472</strain>
    </source>
</reference>
<dbReference type="Pfam" id="PF05737">
    <property type="entry name" value="Collagen_bind"/>
    <property type="match status" value="4"/>
</dbReference>
<evidence type="ECO:0000256" key="2">
    <source>
        <dbReference type="ARBA" id="ARBA00007257"/>
    </source>
</evidence>
<evidence type="ECO:0000256" key="6">
    <source>
        <dbReference type="ARBA" id="ARBA00023088"/>
    </source>
</evidence>
<keyword evidence="4" id="KW-0964">Secreted</keyword>
<dbReference type="InterPro" id="IPR011252">
    <property type="entry name" value="Fibrogen-bd_dom1"/>
</dbReference>
<dbReference type="EMBL" id="CP009286">
    <property type="protein sequence ID" value="AIQ64694.1"/>
    <property type="molecule type" value="Genomic_DNA"/>
</dbReference>
<dbReference type="InterPro" id="IPR008456">
    <property type="entry name" value="Collagen-bd_dom"/>
</dbReference>
<dbReference type="STRING" id="169760.PSTEL_17860"/>
<dbReference type="PROSITE" id="PS50847">
    <property type="entry name" value="GRAM_POS_ANCHORING"/>
    <property type="match status" value="1"/>
</dbReference>
<comment type="similarity">
    <text evidence="2">Belongs to the serine-aspartate repeat-containing protein (SDr) family.</text>
</comment>
<evidence type="ECO:0000313" key="11">
    <source>
        <dbReference type="Proteomes" id="UP000029507"/>
    </source>
</evidence>
<dbReference type="NCBIfam" id="TIGR01167">
    <property type="entry name" value="LPXTG_anchor"/>
    <property type="match status" value="1"/>
</dbReference>
<comment type="subcellular location">
    <subcellularLocation>
        <location evidence="1">Secreted</location>
        <location evidence="1">Cell wall</location>
        <topology evidence="1">Peptidoglycan-anchor</topology>
    </subcellularLocation>
</comment>
<dbReference type="Pfam" id="PF17961">
    <property type="entry name" value="Big_8"/>
    <property type="match status" value="1"/>
</dbReference>
<dbReference type="PANTHER" id="PTHR36108:SF13">
    <property type="entry name" value="COLOSSIN-B-RELATED"/>
    <property type="match status" value="1"/>
</dbReference>
<proteinExistence type="inferred from homology"/>
<dbReference type="InterPro" id="IPR041171">
    <property type="entry name" value="SDR_Ig"/>
</dbReference>
<evidence type="ECO:0000313" key="10">
    <source>
        <dbReference type="EMBL" id="AIQ64694.1"/>
    </source>
</evidence>
<feature type="compositionally biased region" description="Low complexity" evidence="7">
    <location>
        <begin position="995"/>
        <end position="1063"/>
    </location>
</feature>
<organism evidence="10 11">
    <name type="scientific">Paenibacillus stellifer</name>
    <dbReference type="NCBI Taxonomy" id="169760"/>
    <lineage>
        <taxon>Bacteria</taxon>
        <taxon>Bacillati</taxon>
        <taxon>Bacillota</taxon>
        <taxon>Bacilli</taxon>
        <taxon>Bacillales</taxon>
        <taxon>Paenibacillaceae</taxon>
        <taxon>Paenibacillus</taxon>
    </lineage>
</organism>
<dbReference type="SUPFAM" id="SSF49478">
    <property type="entry name" value="Cna protein B-type domain"/>
    <property type="match status" value="1"/>
</dbReference>
<dbReference type="GO" id="GO:0007155">
    <property type="term" value="P:cell adhesion"/>
    <property type="evidence" value="ECO:0007669"/>
    <property type="project" value="InterPro"/>
</dbReference>
<dbReference type="AlphaFoldDB" id="A0A089N7C5"/>
<keyword evidence="5" id="KW-0732">Signal</keyword>
<dbReference type="InterPro" id="IPR008966">
    <property type="entry name" value="Adhesion_dom_sf"/>
</dbReference>
<accession>A0A089N7C5</accession>
<dbReference type="PANTHER" id="PTHR36108">
    <property type="entry name" value="COLOSSIN-B-RELATED"/>
    <property type="match status" value="1"/>
</dbReference>
<evidence type="ECO:0000256" key="7">
    <source>
        <dbReference type="SAM" id="MobiDB-lite"/>
    </source>
</evidence>
<dbReference type="Gene3D" id="2.60.40.1280">
    <property type="match status" value="1"/>
</dbReference>
<keyword evidence="8" id="KW-0812">Transmembrane</keyword>
<dbReference type="InterPro" id="IPR019931">
    <property type="entry name" value="LPXTG_anchor"/>
</dbReference>
<keyword evidence="3" id="KW-0134">Cell wall</keyword>
<keyword evidence="8" id="KW-0472">Membrane</keyword>
<feature type="transmembrane region" description="Helical" evidence="8">
    <location>
        <begin position="1145"/>
        <end position="1165"/>
    </location>
</feature>
<name>A0A089N7C5_9BACL</name>
<evidence type="ECO:0000256" key="1">
    <source>
        <dbReference type="ARBA" id="ARBA00004168"/>
    </source>
</evidence>
<evidence type="ECO:0000256" key="8">
    <source>
        <dbReference type="SAM" id="Phobius"/>
    </source>
</evidence>
<gene>
    <name evidence="10" type="ORF">PSTEL_17860</name>
</gene>
<evidence type="ECO:0000259" key="9">
    <source>
        <dbReference type="PROSITE" id="PS50847"/>
    </source>
</evidence>
<dbReference type="Gene3D" id="2.60.40.740">
    <property type="match status" value="5"/>
</dbReference>
<keyword evidence="11" id="KW-1185">Reference proteome</keyword>